<reference evidence="3 4" key="1">
    <citation type="journal article" date="2017" name="Nat. Commun.">
        <title>In situ click chemistry generation of cyclooxygenase-2 inhibitors.</title>
        <authorList>
            <person name="Bhardwaj A."/>
            <person name="Kaur J."/>
            <person name="Wuest M."/>
            <person name="Wuest F."/>
        </authorList>
    </citation>
    <scope>NUCLEOTIDE SEQUENCE [LARGE SCALE GENOMIC DNA]</scope>
    <source>
        <strain evidence="3">S2_012_000_R3_94</strain>
    </source>
</reference>
<dbReference type="Pfam" id="PF02636">
    <property type="entry name" value="Methyltransf_28"/>
    <property type="match status" value="1"/>
</dbReference>
<dbReference type="PANTHER" id="PTHR12049">
    <property type="entry name" value="PROTEIN ARGININE METHYLTRANSFERASE NDUFAF7, MITOCHONDRIAL"/>
    <property type="match status" value="1"/>
</dbReference>
<evidence type="ECO:0000313" key="4">
    <source>
        <dbReference type="Proteomes" id="UP000315344"/>
    </source>
</evidence>
<dbReference type="GO" id="GO:0032259">
    <property type="term" value="P:methylation"/>
    <property type="evidence" value="ECO:0007669"/>
    <property type="project" value="UniProtKB-KW"/>
</dbReference>
<evidence type="ECO:0000313" key="3">
    <source>
        <dbReference type="EMBL" id="TKW67736.1"/>
    </source>
</evidence>
<accession>A0A533I8D8</accession>
<protein>
    <submittedName>
        <fullName evidence="3">Class I SAM-dependent methyltransferase</fullName>
    </submittedName>
</protein>
<dbReference type="SUPFAM" id="SSF53335">
    <property type="entry name" value="S-adenosyl-L-methionine-dependent methyltransferases"/>
    <property type="match status" value="1"/>
</dbReference>
<evidence type="ECO:0000256" key="2">
    <source>
        <dbReference type="ARBA" id="ARBA00022679"/>
    </source>
</evidence>
<comment type="caution">
    <text evidence="3">The sequence shown here is derived from an EMBL/GenBank/DDBJ whole genome shotgun (WGS) entry which is preliminary data.</text>
</comment>
<dbReference type="InterPro" id="IPR003788">
    <property type="entry name" value="NDUFAF7"/>
</dbReference>
<dbReference type="PANTHER" id="PTHR12049:SF7">
    <property type="entry name" value="PROTEIN ARGININE METHYLTRANSFERASE NDUFAF7, MITOCHONDRIAL"/>
    <property type="match status" value="1"/>
</dbReference>
<dbReference type="AlphaFoldDB" id="A0A533I8D8"/>
<sequence length="361" mass="37832">MTPLGHLIVDEIHRSGPMSVARYMELCLLHPQHGYYTTRDPFGAAGDFTTAPEISQMFGELLGLCLAQGWLDQGSPANFTLAEIGPGRGTLMADLRRAIRVVPGMADAARLHLIEASPKLRDRQRGLFGDAITLDHAAELPQAPLFLIANEFFDALPIQQFQRGPDHWAERLVGVDAAGALSFGLGPPMDVTLPGAEGDVIERCPAAPAIVTEIATRIAAHGGVALIVDYGGWNGRGDTFQALAAHKPVDPLADPGTADLTAHVDFAPLAAAADAAGCAFGYTTQGALLAALGIEQRVARLTAAGDAGAAVAARRLTDSAEMGELFKALAIWPRRAAAPAGFVAARTVGARQDLNTADRGQ</sequence>
<keyword evidence="2 3" id="KW-0808">Transferase</keyword>
<keyword evidence="1 3" id="KW-0489">Methyltransferase</keyword>
<evidence type="ECO:0000256" key="1">
    <source>
        <dbReference type="ARBA" id="ARBA00022603"/>
    </source>
</evidence>
<name>A0A533I8D8_PARDE</name>
<dbReference type="InterPro" id="IPR029063">
    <property type="entry name" value="SAM-dependent_MTases_sf"/>
</dbReference>
<organism evidence="3 4">
    <name type="scientific">Paracoccus denitrificans</name>
    <dbReference type="NCBI Taxonomy" id="266"/>
    <lineage>
        <taxon>Bacteria</taxon>
        <taxon>Pseudomonadati</taxon>
        <taxon>Pseudomonadota</taxon>
        <taxon>Alphaproteobacteria</taxon>
        <taxon>Rhodobacterales</taxon>
        <taxon>Paracoccaceae</taxon>
        <taxon>Paracoccus</taxon>
    </lineage>
</organism>
<dbReference type="InterPro" id="IPR038375">
    <property type="entry name" value="NDUFAF7_sf"/>
</dbReference>
<gene>
    <name evidence="3" type="ORF">DI616_05330</name>
</gene>
<dbReference type="Proteomes" id="UP000315344">
    <property type="component" value="Unassembled WGS sequence"/>
</dbReference>
<dbReference type="EMBL" id="VAFL01000003">
    <property type="protein sequence ID" value="TKW67736.1"/>
    <property type="molecule type" value="Genomic_DNA"/>
</dbReference>
<dbReference type="GO" id="GO:0035243">
    <property type="term" value="F:protein-arginine omega-N symmetric methyltransferase activity"/>
    <property type="evidence" value="ECO:0007669"/>
    <property type="project" value="TreeGrafter"/>
</dbReference>
<dbReference type="Gene3D" id="3.40.50.12710">
    <property type="match status" value="1"/>
</dbReference>
<proteinExistence type="predicted"/>